<evidence type="ECO:0000313" key="2">
    <source>
        <dbReference type="EMBL" id="CDH04869.1"/>
    </source>
</evidence>
<reference evidence="2" key="1">
    <citation type="submission" date="2013-07" db="EMBL/GenBank/DDBJ databases">
        <title>Sub-species coevolution in mutualistic symbiosis.</title>
        <authorList>
            <person name="Murfin K."/>
            <person name="Klassen J."/>
            <person name="Lee M."/>
            <person name="Forst S."/>
            <person name="Stock P."/>
            <person name="Goodrich-Blair H."/>
        </authorList>
    </citation>
    <scope>NUCLEOTIDE SEQUENCE [LARGE SCALE GENOMIC DNA]</scope>
    <source>
        <strain evidence="2">Oregonense</strain>
    </source>
</reference>
<dbReference type="EMBL" id="CBSX010000058">
    <property type="protein sequence ID" value="CDH04869.1"/>
    <property type="molecule type" value="Genomic_DNA"/>
</dbReference>
<feature type="region of interest" description="Disordered" evidence="1">
    <location>
        <begin position="209"/>
        <end position="231"/>
    </location>
</feature>
<organism evidence="2 3">
    <name type="scientific">Xenorhabdus bovienii str. oregonense</name>
    <dbReference type="NCBI Taxonomy" id="1398202"/>
    <lineage>
        <taxon>Bacteria</taxon>
        <taxon>Pseudomonadati</taxon>
        <taxon>Pseudomonadota</taxon>
        <taxon>Gammaproteobacteria</taxon>
        <taxon>Enterobacterales</taxon>
        <taxon>Morganellaceae</taxon>
        <taxon>Xenorhabdus</taxon>
    </lineage>
</organism>
<gene>
    <name evidence="2" type="ORF">XBO1_1500014</name>
</gene>
<dbReference type="NCBIfam" id="NF040584">
    <property type="entry name" value="STY4534_fam"/>
    <property type="match status" value="1"/>
</dbReference>
<evidence type="ECO:0000313" key="3">
    <source>
        <dbReference type="Proteomes" id="UP000028483"/>
    </source>
</evidence>
<dbReference type="Proteomes" id="UP000028483">
    <property type="component" value="Unassembled WGS sequence"/>
</dbReference>
<evidence type="ECO:0000256" key="1">
    <source>
        <dbReference type="SAM" id="MobiDB-lite"/>
    </source>
</evidence>
<dbReference type="HOGENOM" id="CLU_056377_2_0_6"/>
<dbReference type="Pfam" id="PF12101">
    <property type="entry name" value="DUF3577"/>
    <property type="match status" value="1"/>
</dbReference>
<accession>A0A077P231</accession>
<evidence type="ECO:0008006" key="4">
    <source>
        <dbReference type="Google" id="ProtNLM"/>
    </source>
</evidence>
<protein>
    <recommendedName>
        <fullName evidence="4">DUF3577 domain-containing protein</fullName>
    </recommendedName>
</protein>
<proteinExistence type="predicted"/>
<feature type="compositionally biased region" description="Polar residues" evidence="1">
    <location>
        <begin position="209"/>
        <end position="222"/>
    </location>
</feature>
<sequence length="231" mass="25734">MPLFTENSRSLKGSACLRYICPPLEADIASPTAVKVFYSLSECQQRRRLTPGGKNHSRQGSGFSPSHRIFYLHGEHRMSENTTTLTKNDYFNLNIKGLGYLNNIRHVSTASGTFLSCVINALNGPSDNPVYVRFDITVVGKEATSLVGRCQKAVDEDKKVLLGFTLSNPSTDIFTLKRGDHAGEQRVSLKARLIKVDWIKIGQEKVYQAEQSDSMPPQNGITQKEYAENSF</sequence>
<comment type="caution">
    <text evidence="2">The sequence shown here is derived from an EMBL/GenBank/DDBJ whole genome shotgun (WGS) entry which is preliminary data.</text>
</comment>
<name>A0A077P231_XENBV</name>
<dbReference type="InterPro" id="IPR021960">
    <property type="entry name" value="DUF3577"/>
</dbReference>
<dbReference type="AlphaFoldDB" id="A0A077P231"/>